<dbReference type="SMART" id="SM00248">
    <property type="entry name" value="ANK"/>
    <property type="match status" value="3"/>
</dbReference>
<feature type="repeat" description="ANK" evidence="3">
    <location>
        <begin position="283"/>
        <end position="315"/>
    </location>
</feature>
<proteinExistence type="predicted"/>
<evidence type="ECO:0000256" key="4">
    <source>
        <dbReference type="SAM" id="MobiDB-lite"/>
    </source>
</evidence>
<comment type="caution">
    <text evidence="5">The sequence shown here is derived from an EMBL/GenBank/DDBJ whole genome shotgun (WGS) entry which is preliminary data.</text>
</comment>
<evidence type="ECO:0000256" key="3">
    <source>
        <dbReference type="PROSITE-ProRule" id="PRU00023"/>
    </source>
</evidence>
<evidence type="ECO:0000313" key="6">
    <source>
        <dbReference type="Proteomes" id="UP000649617"/>
    </source>
</evidence>
<dbReference type="PROSITE" id="PS50297">
    <property type="entry name" value="ANK_REP_REGION"/>
    <property type="match status" value="2"/>
</dbReference>
<dbReference type="Proteomes" id="UP000649617">
    <property type="component" value="Unassembled WGS sequence"/>
</dbReference>
<dbReference type="PANTHER" id="PTHR24198">
    <property type="entry name" value="ANKYRIN REPEAT AND PROTEIN KINASE DOMAIN-CONTAINING PROTEIN"/>
    <property type="match status" value="1"/>
</dbReference>
<keyword evidence="2 3" id="KW-0040">ANK repeat</keyword>
<dbReference type="PANTHER" id="PTHR24198:SF165">
    <property type="entry name" value="ANKYRIN REPEAT-CONTAINING PROTEIN-RELATED"/>
    <property type="match status" value="1"/>
</dbReference>
<dbReference type="Pfam" id="PF12796">
    <property type="entry name" value="Ank_2"/>
    <property type="match status" value="1"/>
</dbReference>
<accession>A0A812KQN1</accession>
<dbReference type="AlphaFoldDB" id="A0A812KQN1"/>
<feature type="non-terminal residue" evidence="5">
    <location>
        <position position="1"/>
    </location>
</feature>
<feature type="repeat" description="ANK" evidence="3">
    <location>
        <begin position="234"/>
        <end position="282"/>
    </location>
</feature>
<keyword evidence="1" id="KW-0677">Repeat</keyword>
<dbReference type="PROSITE" id="PS50088">
    <property type="entry name" value="ANK_REPEAT"/>
    <property type="match status" value="3"/>
</dbReference>
<evidence type="ECO:0000256" key="1">
    <source>
        <dbReference type="ARBA" id="ARBA00022737"/>
    </source>
</evidence>
<dbReference type="SUPFAM" id="SSF48452">
    <property type="entry name" value="TPR-like"/>
    <property type="match status" value="1"/>
</dbReference>
<reference evidence="5" key="1">
    <citation type="submission" date="2021-02" db="EMBL/GenBank/DDBJ databases">
        <authorList>
            <person name="Dougan E. K."/>
            <person name="Rhodes N."/>
            <person name="Thang M."/>
            <person name="Chan C."/>
        </authorList>
    </citation>
    <scope>NUCLEOTIDE SEQUENCE</scope>
</reference>
<dbReference type="InterPro" id="IPR011990">
    <property type="entry name" value="TPR-like_helical_dom_sf"/>
</dbReference>
<dbReference type="InterPro" id="IPR002110">
    <property type="entry name" value="Ankyrin_rpt"/>
</dbReference>
<dbReference type="EMBL" id="CAJNIZ010004040">
    <property type="protein sequence ID" value="CAE7228385.1"/>
    <property type="molecule type" value="Genomic_DNA"/>
</dbReference>
<feature type="compositionally biased region" description="Low complexity" evidence="4">
    <location>
        <begin position="175"/>
        <end position="185"/>
    </location>
</feature>
<protein>
    <submittedName>
        <fullName evidence="5">ANKRD50 protein</fullName>
    </submittedName>
</protein>
<name>A0A812KQN1_SYMPI</name>
<dbReference type="OrthoDB" id="433738at2759"/>
<dbReference type="SUPFAM" id="SSF48403">
    <property type="entry name" value="Ankyrin repeat"/>
    <property type="match status" value="1"/>
</dbReference>
<evidence type="ECO:0000256" key="2">
    <source>
        <dbReference type="ARBA" id="ARBA00023043"/>
    </source>
</evidence>
<organism evidence="5 6">
    <name type="scientific">Symbiodinium pilosum</name>
    <name type="common">Dinoflagellate</name>
    <dbReference type="NCBI Taxonomy" id="2952"/>
    <lineage>
        <taxon>Eukaryota</taxon>
        <taxon>Sar</taxon>
        <taxon>Alveolata</taxon>
        <taxon>Dinophyceae</taxon>
        <taxon>Suessiales</taxon>
        <taxon>Symbiodiniaceae</taxon>
        <taxon>Symbiodinium</taxon>
    </lineage>
</organism>
<dbReference type="Gene3D" id="1.25.40.10">
    <property type="entry name" value="Tetratricopeptide repeat domain"/>
    <property type="match status" value="1"/>
</dbReference>
<feature type="repeat" description="ANK" evidence="3">
    <location>
        <begin position="316"/>
        <end position="340"/>
    </location>
</feature>
<feature type="region of interest" description="Disordered" evidence="4">
    <location>
        <begin position="173"/>
        <end position="194"/>
    </location>
</feature>
<dbReference type="Gene3D" id="1.25.40.20">
    <property type="entry name" value="Ankyrin repeat-containing domain"/>
    <property type="match status" value="1"/>
</dbReference>
<evidence type="ECO:0000313" key="5">
    <source>
        <dbReference type="EMBL" id="CAE7228385.1"/>
    </source>
</evidence>
<sequence length="388" mass="42660">MEDPVHWLESAETCDCDQSTVGSAWSLLRKAWGCKKSGNCFIPAEKLQEAEEQYSSGLRSVARAVGLVALESLETEDPFEHRDFQRTAKLVEGALHRNLSLTAQRQGNYTAALRHADASLLAEPGNLKSKYRRALALLHLNRESEADANLREVLAKEPQNMDARRLLQRVQRPLAAPTPATPSSTEADRPQPHKQKTCHCGICELWADKLSADTAADLLQSGGAKMLLARRDSRGRTALHLAVMQEEANPNASSQTSAACGRCQGLVEALIDAGAEVELTDEDERTPLHLAALEGRPKAVSLLLDAGCLPDTLDRFGRSPLYYAAAANHRDVVALLTDRGHADQSILFHALKEKFGTHNFVLHDWPEYNGCWMSSKEGRLPDLPLRPV</sequence>
<keyword evidence="6" id="KW-1185">Reference proteome</keyword>
<dbReference type="InterPro" id="IPR036770">
    <property type="entry name" value="Ankyrin_rpt-contain_sf"/>
</dbReference>
<gene>
    <name evidence="5" type="primary">ANKRD50</name>
    <name evidence="5" type="ORF">SPIL2461_LOCUS3343</name>
</gene>